<evidence type="ECO:0000256" key="2">
    <source>
        <dbReference type="ARBA" id="ARBA00022692"/>
    </source>
</evidence>
<dbReference type="PANTHER" id="PTHR42727:SF1">
    <property type="entry name" value="PHOSPHATE TRANSPORT SYSTEM PERMEASE"/>
    <property type="match status" value="1"/>
</dbReference>
<dbReference type="InterPro" id="IPR035906">
    <property type="entry name" value="MetI-like_sf"/>
</dbReference>
<organism evidence="8 9">
    <name type="scientific">Teretinema zuelzerae</name>
    <dbReference type="NCBI Taxonomy" id="156"/>
    <lineage>
        <taxon>Bacteria</taxon>
        <taxon>Pseudomonadati</taxon>
        <taxon>Spirochaetota</taxon>
        <taxon>Spirochaetia</taxon>
        <taxon>Spirochaetales</taxon>
        <taxon>Treponemataceae</taxon>
        <taxon>Teretinema</taxon>
    </lineage>
</organism>
<feature type="transmembrane region" description="Helical" evidence="5">
    <location>
        <begin position="150"/>
        <end position="176"/>
    </location>
</feature>
<dbReference type="EMBL" id="JAINWA010000003">
    <property type="protein sequence ID" value="MCD1655700.1"/>
    <property type="molecule type" value="Genomic_DNA"/>
</dbReference>
<keyword evidence="2 5" id="KW-0812">Transmembrane</keyword>
<sequence>MAMGTALAGKKRPGEMMVQLFLLFAAGVSVLTTLGIVVTLGKESFLFFREVSPIEFLTARKWQPQIEEFGILPLFTATVVTSLIAMMIALPAGLASAVWLSEYAPEKARSVIKPILEILAGIPSVVYGFFALQSVTPALRNVFGGERVDVYNTMSAGIVMGVLILPLISSMCEDALSSVPHSMREGAYALGATKIEVSLNIVMPAAFSGLAAAFIVGFSRAIGETMIVALAAGAGPNLTLNPFRAAETMTGHIVRISGGDLSYDSIDYNSLFAIGLLLFLITLGLNMLSSRLVRKYREVY</sequence>
<keyword evidence="3 5" id="KW-1133">Transmembrane helix</keyword>
<dbReference type="PANTHER" id="PTHR42727">
    <property type="entry name" value="PHOSPHATE TRANSPORT SYSTEM PERMEASE PROTEIN"/>
    <property type="match status" value="1"/>
</dbReference>
<keyword evidence="4 5" id="KW-0472">Membrane</keyword>
<feature type="transmembrane region" description="Helical" evidence="5">
    <location>
        <begin position="268"/>
        <end position="288"/>
    </location>
</feature>
<dbReference type="Pfam" id="PF00528">
    <property type="entry name" value="BPD_transp_1"/>
    <property type="match status" value="1"/>
</dbReference>
<evidence type="ECO:0000313" key="8">
    <source>
        <dbReference type="EMBL" id="MCD1655700.1"/>
    </source>
</evidence>
<dbReference type="GO" id="GO:0006817">
    <property type="term" value="P:phosphate ion transport"/>
    <property type="evidence" value="ECO:0007669"/>
    <property type="project" value="UniProtKB-KW"/>
</dbReference>
<evidence type="ECO:0000256" key="4">
    <source>
        <dbReference type="ARBA" id="ARBA00023136"/>
    </source>
</evidence>
<feature type="transmembrane region" description="Helical" evidence="5">
    <location>
        <begin position="111"/>
        <end position="130"/>
    </location>
</feature>
<dbReference type="PROSITE" id="PS50928">
    <property type="entry name" value="ABC_TM1"/>
    <property type="match status" value="1"/>
</dbReference>
<dbReference type="GO" id="GO:0005315">
    <property type="term" value="F:phosphate transmembrane transporter activity"/>
    <property type="evidence" value="ECO:0007669"/>
    <property type="project" value="InterPro"/>
</dbReference>
<dbReference type="GO" id="GO:0005886">
    <property type="term" value="C:plasma membrane"/>
    <property type="evidence" value="ECO:0007669"/>
    <property type="project" value="UniProtKB-SubCell"/>
</dbReference>
<comment type="subcellular location">
    <subcellularLocation>
        <location evidence="1 5">Cell membrane</location>
        <topology evidence="1 5">Multi-pass membrane protein</topology>
    </subcellularLocation>
</comment>
<keyword evidence="6" id="KW-1003">Cell membrane</keyword>
<evidence type="ECO:0000259" key="7">
    <source>
        <dbReference type="PROSITE" id="PS50928"/>
    </source>
</evidence>
<evidence type="ECO:0000313" key="9">
    <source>
        <dbReference type="Proteomes" id="UP001198163"/>
    </source>
</evidence>
<comment type="similarity">
    <text evidence="6">Belongs to the binding-protein-dependent transport system permease family. CysTW subfamily.</text>
</comment>
<dbReference type="InterPro" id="IPR000515">
    <property type="entry name" value="MetI-like"/>
</dbReference>
<dbReference type="CDD" id="cd06261">
    <property type="entry name" value="TM_PBP2"/>
    <property type="match status" value="1"/>
</dbReference>
<reference evidence="8" key="1">
    <citation type="submission" date="2021-08" db="EMBL/GenBank/DDBJ databases">
        <title>Comparative analyses of Brucepasteria parasyntrophica and Teretinema zuelzerae.</title>
        <authorList>
            <person name="Song Y."/>
            <person name="Brune A."/>
        </authorList>
    </citation>
    <scope>NUCLEOTIDE SEQUENCE</scope>
    <source>
        <strain evidence="8">DSM 1903</strain>
    </source>
</reference>
<evidence type="ECO:0000256" key="6">
    <source>
        <dbReference type="RuleBase" id="RU363054"/>
    </source>
</evidence>
<dbReference type="InterPro" id="IPR011864">
    <property type="entry name" value="Phosphate_PstC"/>
</dbReference>
<keyword evidence="6" id="KW-0592">Phosphate transport</keyword>
<keyword evidence="9" id="KW-1185">Reference proteome</keyword>
<dbReference type="SUPFAM" id="SSF161098">
    <property type="entry name" value="MetI-like"/>
    <property type="match status" value="1"/>
</dbReference>
<comment type="caution">
    <text evidence="8">The sequence shown here is derived from an EMBL/GenBank/DDBJ whole genome shotgun (WGS) entry which is preliminary data.</text>
</comment>
<feature type="transmembrane region" description="Helical" evidence="5">
    <location>
        <begin position="197"/>
        <end position="218"/>
    </location>
</feature>
<dbReference type="Gene3D" id="1.10.3720.10">
    <property type="entry name" value="MetI-like"/>
    <property type="match status" value="1"/>
</dbReference>
<feature type="transmembrane region" description="Helical" evidence="5">
    <location>
        <begin position="71"/>
        <end position="99"/>
    </location>
</feature>
<comment type="function">
    <text evidence="6">Part of the binding-protein-dependent transport system for phosphate; probably responsible for the translocation of the substrate across the membrane.</text>
</comment>
<dbReference type="AlphaFoldDB" id="A0AAE3EIM1"/>
<evidence type="ECO:0000256" key="1">
    <source>
        <dbReference type="ARBA" id="ARBA00004651"/>
    </source>
</evidence>
<gene>
    <name evidence="8" type="primary">pstC</name>
    <name evidence="8" type="ORF">K7J14_13465</name>
</gene>
<feature type="domain" description="ABC transmembrane type-1" evidence="7">
    <location>
        <begin position="75"/>
        <end position="289"/>
    </location>
</feature>
<proteinExistence type="inferred from homology"/>
<keyword evidence="5" id="KW-0813">Transport</keyword>
<feature type="transmembrane region" description="Helical" evidence="5">
    <location>
        <begin position="20"/>
        <end position="40"/>
    </location>
</feature>
<evidence type="ECO:0000256" key="3">
    <source>
        <dbReference type="ARBA" id="ARBA00022989"/>
    </source>
</evidence>
<dbReference type="NCBIfam" id="TIGR02138">
    <property type="entry name" value="phosphate_pstC"/>
    <property type="match status" value="1"/>
</dbReference>
<dbReference type="Proteomes" id="UP001198163">
    <property type="component" value="Unassembled WGS sequence"/>
</dbReference>
<accession>A0AAE3EIM1</accession>
<protein>
    <recommendedName>
        <fullName evidence="6">Phosphate transport system permease protein</fullName>
    </recommendedName>
</protein>
<evidence type="ECO:0000256" key="5">
    <source>
        <dbReference type="RuleBase" id="RU363032"/>
    </source>
</evidence>
<name>A0AAE3EIM1_9SPIR</name>